<dbReference type="Proteomes" id="UP001219355">
    <property type="component" value="Chromosome 1"/>
</dbReference>
<protein>
    <recommendedName>
        <fullName evidence="2">BZIP domain-containing protein</fullName>
    </recommendedName>
</protein>
<dbReference type="PANTHER" id="PTHR39607:SF3">
    <property type="entry name" value="BZIP DOMAIN-CONTAINING PROTEIN"/>
    <property type="match status" value="1"/>
</dbReference>
<sequence length="314" mass="34999">MASTPSFVSLGSPTLRPSFQSSFDVAFAVKGLARPEHIYPTVMQRQRSSAASHQSNALPGVSGTSAFSEHALPDEDWTQISDLTERRRIQNRIAQRNYRKKLKQRMENLEREDRAADESDVAGSSGKNSPEKRVSRDHSTMGQGEHDSHLATSLESASEDVMTNMRQHNEMHAYRYQQPYMPSSTSDLSFSTLTYAEGYAYHQAPAQASYYSAMNPYESLLSPQGYAQATVSQHDMGSVGGQAFTAAEAETLLECNTNYPSTTNRGTAANMPLYQQSTVQSPMSDLYGFHYYDPNYYSDPDAMEPSSQRKYRAP</sequence>
<dbReference type="EMBL" id="CP120627">
    <property type="protein sequence ID" value="WEW55556.1"/>
    <property type="molecule type" value="Genomic_DNA"/>
</dbReference>
<keyword evidence="4" id="KW-1185">Reference proteome</keyword>
<evidence type="ECO:0000313" key="4">
    <source>
        <dbReference type="Proteomes" id="UP001219355"/>
    </source>
</evidence>
<accession>A0AAF0IGE4</accession>
<name>A0AAF0IGE4_9EURO</name>
<dbReference type="AlphaFoldDB" id="A0AAF0IGE4"/>
<dbReference type="PROSITE" id="PS00036">
    <property type="entry name" value="BZIP_BASIC"/>
    <property type="match status" value="1"/>
</dbReference>
<feature type="compositionally biased region" description="Basic and acidic residues" evidence="1">
    <location>
        <begin position="105"/>
        <end position="117"/>
    </location>
</feature>
<feature type="region of interest" description="Disordered" evidence="1">
    <location>
        <begin position="105"/>
        <end position="152"/>
    </location>
</feature>
<evidence type="ECO:0000259" key="2">
    <source>
        <dbReference type="PROSITE" id="PS00036"/>
    </source>
</evidence>
<reference evidence="3" key="1">
    <citation type="submission" date="2023-03" db="EMBL/GenBank/DDBJ databases">
        <title>Emydomyces testavorans Genome Sequence.</title>
        <authorList>
            <person name="Hoyer L."/>
        </authorList>
    </citation>
    <scope>NUCLEOTIDE SEQUENCE</scope>
    <source>
        <strain evidence="3">16-2883</strain>
    </source>
</reference>
<feature type="compositionally biased region" description="Basic and acidic residues" evidence="1">
    <location>
        <begin position="129"/>
        <end position="149"/>
    </location>
</feature>
<dbReference type="SUPFAM" id="SSF57959">
    <property type="entry name" value="Leucine zipper domain"/>
    <property type="match status" value="1"/>
</dbReference>
<proteinExistence type="predicted"/>
<dbReference type="CDD" id="cd14688">
    <property type="entry name" value="bZIP_YAP"/>
    <property type="match status" value="1"/>
</dbReference>
<feature type="domain" description="BZIP" evidence="2">
    <location>
        <begin position="86"/>
        <end position="101"/>
    </location>
</feature>
<evidence type="ECO:0000313" key="3">
    <source>
        <dbReference type="EMBL" id="WEW55556.1"/>
    </source>
</evidence>
<organism evidence="3 4">
    <name type="scientific">Emydomyces testavorans</name>
    <dbReference type="NCBI Taxonomy" id="2070801"/>
    <lineage>
        <taxon>Eukaryota</taxon>
        <taxon>Fungi</taxon>
        <taxon>Dikarya</taxon>
        <taxon>Ascomycota</taxon>
        <taxon>Pezizomycotina</taxon>
        <taxon>Eurotiomycetes</taxon>
        <taxon>Eurotiomycetidae</taxon>
        <taxon>Onygenales</taxon>
        <taxon>Nannizziopsiaceae</taxon>
        <taxon>Emydomyces</taxon>
    </lineage>
</organism>
<evidence type="ECO:0000256" key="1">
    <source>
        <dbReference type="SAM" id="MobiDB-lite"/>
    </source>
</evidence>
<dbReference type="PANTHER" id="PTHR39607">
    <property type="entry name" value="XANTHOCILLIN BIOSYNTHESIS CLUSTER TRANSCRIPTION FACTOR XANC-RELATED"/>
    <property type="match status" value="1"/>
</dbReference>
<gene>
    <name evidence="3" type="ORF">PRK78_000987</name>
</gene>
<dbReference type="GO" id="GO:0003700">
    <property type="term" value="F:DNA-binding transcription factor activity"/>
    <property type="evidence" value="ECO:0007669"/>
    <property type="project" value="InterPro"/>
</dbReference>
<dbReference type="InterPro" id="IPR046347">
    <property type="entry name" value="bZIP_sf"/>
</dbReference>
<dbReference type="InterPro" id="IPR004827">
    <property type="entry name" value="bZIP"/>
</dbReference>
<dbReference type="InterPro" id="IPR052635">
    <property type="entry name" value="Sec_Metab_Biosynth_Reg"/>
</dbReference>